<dbReference type="RefSeq" id="WP_256202846.1">
    <property type="nucleotide sequence ID" value="NZ_FNQG01000008.1"/>
</dbReference>
<evidence type="ECO:0000259" key="1">
    <source>
        <dbReference type="Pfam" id="PF07944"/>
    </source>
</evidence>
<evidence type="ECO:0008006" key="6">
    <source>
        <dbReference type="Google" id="ProtNLM"/>
    </source>
</evidence>
<sequence>MMKTSAAVNHTVLEDNAQVKVTDKFWLNYMELIRTEMLPYQWRVLNDLEDIEIAKERDADYIPSEKSHAIENFKIAAGRSQGHHYGMVFQDSDVYKWLEAAAYTLARVPEDKKLRDAADSVVELIAAAQEDDGYLGTYFTVEAPKRKFKRLYQSHELYCAGHFIEAAVAYHKATGNQLVLDTACRLADCLDRHFGPEEHKIHGYDGHEEIELALFRLYETVGNKRYLELGRYFLYQRGKDPDFFRKQCRVDADTSVLIEGMEGFKDSYYQNHKPILEQETAEGHAVRVMYMCTGMAMLARLKNDGKMRQAAQRLWKNITEKRMYITGAVGSTVIGEAFTADYDLPNDSMYGETCASVGLMFFAHNMLKDEAGHGAYADVMERALYNTVLSGMALDGRHFFYVNPLEVVPELSRKDPGKSHIKTTRQAWFGCACCPPNLARLISSLDEYIYSTTDDTIYVDLYVGSEAELSLVDKKVALSMTSQFPWEGNVELTTKTDGRYGIALRIPSWARNYKIAVNGSVLHEGKQDGYVMLRRNWHKDDRITLEIPMEATLYQAAPEVREDIGRLAVQRGPLVYCAESIDNGDGLERIRLVDGMEFTYEYNDKLFSGAGILHTDAVREAKGSRLYSPYGKPRSLHRQELKLIPYYCWGNRGENEMMVWLYHK</sequence>
<evidence type="ECO:0000313" key="5">
    <source>
        <dbReference type="Proteomes" id="UP000183469"/>
    </source>
</evidence>
<dbReference type="SUPFAM" id="SSF48208">
    <property type="entry name" value="Six-hairpin glycosidases"/>
    <property type="match status" value="1"/>
</dbReference>
<accession>A0A1H3YIC5</accession>
<dbReference type="Pfam" id="PF20737">
    <property type="entry name" value="Glyco_hydro127C"/>
    <property type="match status" value="1"/>
</dbReference>
<dbReference type="Proteomes" id="UP000183469">
    <property type="component" value="Unassembled WGS sequence"/>
</dbReference>
<dbReference type="EMBL" id="FNQG01000008">
    <property type="protein sequence ID" value="SEA10642.1"/>
    <property type="molecule type" value="Genomic_DNA"/>
</dbReference>
<dbReference type="InterPro" id="IPR049046">
    <property type="entry name" value="Beta-AFase-like_GH127_middle"/>
</dbReference>
<dbReference type="Pfam" id="PF20736">
    <property type="entry name" value="Glyco_hydro127M"/>
    <property type="match status" value="1"/>
</dbReference>
<dbReference type="AlphaFoldDB" id="A0A1H3YIC5"/>
<dbReference type="InterPro" id="IPR012878">
    <property type="entry name" value="Beta-AFase-like_GH127_cat"/>
</dbReference>
<evidence type="ECO:0000259" key="3">
    <source>
        <dbReference type="Pfam" id="PF20737"/>
    </source>
</evidence>
<evidence type="ECO:0000259" key="2">
    <source>
        <dbReference type="Pfam" id="PF20736"/>
    </source>
</evidence>
<feature type="domain" description="Non-reducing end beta-L-arabinofuranosidase-like GH127 C-terminal" evidence="3">
    <location>
        <begin position="553"/>
        <end position="661"/>
    </location>
</feature>
<dbReference type="PANTHER" id="PTHR43465">
    <property type="entry name" value="DUF1680 DOMAIN PROTEIN (AFU_ORTHOLOGUE AFUA_1G08910)"/>
    <property type="match status" value="1"/>
</dbReference>
<dbReference type="InterPro" id="IPR049049">
    <property type="entry name" value="Beta-AFase-like_GH127_C"/>
</dbReference>
<dbReference type="Gene3D" id="1.50.10.10">
    <property type="match status" value="1"/>
</dbReference>
<dbReference type="Pfam" id="PF07944">
    <property type="entry name" value="Beta-AFase-like_GH127_cat"/>
    <property type="match status" value="1"/>
</dbReference>
<organism evidence="4 5">
    <name type="scientific">Selenomonas ruminantium</name>
    <dbReference type="NCBI Taxonomy" id="971"/>
    <lineage>
        <taxon>Bacteria</taxon>
        <taxon>Bacillati</taxon>
        <taxon>Bacillota</taxon>
        <taxon>Negativicutes</taxon>
        <taxon>Selenomonadales</taxon>
        <taxon>Selenomonadaceae</taxon>
        <taxon>Selenomonas</taxon>
    </lineage>
</organism>
<gene>
    <name evidence="4" type="ORF">SAMN05660648_01965</name>
</gene>
<proteinExistence type="predicted"/>
<dbReference type="GO" id="GO:0005975">
    <property type="term" value="P:carbohydrate metabolic process"/>
    <property type="evidence" value="ECO:0007669"/>
    <property type="project" value="InterPro"/>
</dbReference>
<dbReference type="InterPro" id="IPR049174">
    <property type="entry name" value="Beta-AFase-like"/>
</dbReference>
<evidence type="ECO:0000313" key="4">
    <source>
        <dbReference type="EMBL" id="SEA10642.1"/>
    </source>
</evidence>
<name>A0A1H3YIC5_SELRU</name>
<feature type="domain" description="Non-reducing end beta-L-arabinofuranosidase-like GH127 catalytic" evidence="1">
    <location>
        <begin position="18"/>
        <end position="446"/>
    </location>
</feature>
<protein>
    <recommendedName>
        <fullName evidence="6">Glycoside hydrolase family 127 protein</fullName>
    </recommendedName>
</protein>
<dbReference type="InterPro" id="IPR008928">
    <property type="entry name" value="6-hairpin_glycosidase_sf"/>
</dbReference>
<feature type="domain" description="Non-reducing end beta-L-arabinofuranosidase-like GH127 middle" evidence="2">
    <location>
        <begin position="456"/>
        <end position="549"/>
    </location>
</feature>
<dbReference type="InterPro" id="IPR012341">
    <property type="entry name" value="6hp_glycosidase-like_sf"/>
</dbReference>
<dbReference type="PANTHER" id="PTHR43465:SF2">
    <property type="entry name" value="DUF1680 DOMAIN PROTEIN (AFU_ORTHOLOGUE AFUA_1G08910)"/>
    <property type="match status" value="1"/>
</dbReference>
<reference evidence="4 5" key="1">
    <citation type="submission" date="2016-10" db="EMBL/GenBank/DDBJ databases">
        <authorList>
            <person name="de Groot N.N."/>
        </authorList>
    </citation>
    <scope>NUCLEOTIDE SEQUENCE [LARGE SCALE GENOMIC DNA]</scope>
    <source>
        <strain evidence="4 5">DSM 2872</strain>
    </source>
</reference>